<feature type="transmembrane region" description="Helical" evidence="1">
    <location>
        <begin position="174"/>
        <end position="194"/>
    </location>
</feature>
<keyword evidence="1" id="KW-1133">Transmembrane helix</keyword>
<sequence length="634" mass="70810">MPSTSQHTFRLFTALSLAAAIEGLIATVFLFRVPSLESSNGWFGFSVSRLALGAGAIFLSILFFALGIILARQPAWLQHAAARFESLLASRENLLAIFSIGLFGLVFFAGIILAFSTSLTADLISTPLIYQRISPFLFWGFAIFLQSLTAFSLRYKAALLEKTPVSVWKVLRPLAWLIMAGTVAFVLADILAHLNITREIGFHYVAFLSALALFLSLSYIKEEYQDQAWAKKASELCGAGLVFVSAYFLYVSTAESVNYMHTPSKAYFNHLAEAFLQGRLYLESPDSTMDLTFFNGQWYVAFPPLAAILMLPGVALFGANGISTVVFTIFFASISVMLVYLILNELSDLAWSRLSRGDNLWVLILFAFSTIHWYMAIAGKVWYISRILTVTFFSLAALLAFKKKSPLLVGAALGIAMTARPNIVLLWPFLLSIYAQHLQQRSELRFSRLFKWSALTAIPIGLCVGSLLWYNYIRFGNFLDFGYATMNVGQNTATVQTFGQFHPAFILYNLKYMLVSLPKWSASCGGKLIPDPQGISIFLTTPALFYLWKSFKKEIWIAGAWLAVLLQVGLLLMHTGSAWEFGYRFIMDFMIPLVPLLAVAAGRRVSWLFKLLIFLGIAVNYIGVLWYFGVWCPA</sequence>
<organism evidence="2 3">
    <name type="scientific">Ornatilinea apprima</name>
    <dbReference type="NCBI Taxonomy" id="1134406"/>
    <lineage>
        <taxon>Bacteria</taxon>
        <taxon>Bacillati</taxon>
        <taxon>Chloroflexota</taxon>
        <taxon>Anaerolineae</taxon>
        <taxon>Anaerolineales</taxon>
        <taxon>Anaerolineaceae</taxon>
        <taxon>Ornatilinea</taxon>
    </lineage>
</organism>
<proteinExistence type="predicted"/>
<dbReference type="OrthoDB" id="147193at2"/>
<comment type="caution">
    <text evidence="2">The sequence shown here is derived from an EMBL/GenBank/DDBJ whole genome shotgun (WGS) entry which is preliminary data.</text>
</comment>
<feature type="transmembrane region" description="Helical" evidence="1">
    <location>
        <begin position="298"/>
        <end position="317"/>
    </location>
</feature>
<feature type="transmembrane region" description="Helical" evidence="1">
    <location>
        <begin position="51"/>
        <end position="72"/>
    </location>
</feature>
<feature type="transmembrane region" description="Helical" evidence="1">
    <location>
        <begin position="324"/>
        <end position="343"/>
    </location>
</feature>
<feature type="transmembrane region" description="Helical" evidence="1">
    <location>
        <begin position="136"/>
        <end position="153"/>
    </location>
</feature>
<feature type="transmembrane region" description="Helical" evidence="1">
    <location>
        <begin position="407"/>
        <end position="431"/>
    </location>
</feature>
<feature type="transmembrane region" description="Helical" evidence="1">
    <location>
        <begin position="359"/>
        <end position="376"/>
    </location>
</feature>
<keyword evidence="1" id="KW-0472">Membrane</keyword>
<feature type="transmembrane region" description="Helical" evidence="1">
    <location>
        <begin position="12"/>
        <end position="31"/>
    </location>
</feature>
<feature type="transmembrane region" description="Helical" evidence="1">
    <location>
        <begin position="200"/>
        <end position="220"/>
    </location>
</feature>
<feature type="transmembrane region" description="Helical" evidence="1">
    <location>
        <begin position="532"/>
        <end position="548"/>
    </location>
</feature>
<dbReference type="AlphaFoldDB" id="A0A0P6Y6P8"/>
<evidence type="ECO:0008006" key="4">
    <source>
        <dbReference type="Google" id="ProtNLM"/>
    </source>
</evidence>
<reference evidence="2 3" key="1">
    <citation type="submission" date="2015-07" db="EMBL/GenBank/DDBJ databases">
        <title>Genome sequence of Ornatilinea apprima DSM 23815.</title>
        <authorList>
            <person name="Hemp J."/>
            <person name="Ward L.M."/>
            <person name="Pace L.A."/>
            <person name="Fischer W.W."/>
        </authorList>
    </citation>
    <scope>NUCLEOTIDE SEQUENCE [LARGE SCALE GENOMIC DNA]</scope>
    <source>
        <strain evidence="2 3">P3M-1</strain>
    </source>
</reference>
<evidence type="ECO:0000256" key="1">
    <source>
        <dbReference type="SAM" id="Phobius"/>
    </source>
</evidence>
<dbReference type="STRING" id="1134406.ADN00_08965"/>
<protein>
    <recommendedName>
        <fullName evidence="4">Glycosyltransferase RgtA/B/C/D-like domain-containing protein</fullName>
    </recommendedName>
</protein>
<evidence type="ECO:0000313" key="3">
    <source>
        <dbReference type="Proteomes" id="UP000050417"/>
    </source>
</evidence>
<feature type="transmembrane region" description="Helical" evidence="1">
    <location>
        <begin position="232"/>
        <end position="250"/>
    </location>
</feature>
<keyword evidence="1" id="KW-0812">Transmembrane</keyword>
<keyword evidence="3" id="KW-1185">Reference proteome</keyword>
<feature type="transmembrane region" description="Helical" evidence="1">
    <location>
        <begin position="93"/>
        <end position="116"/>
    </location>
</feature>
<dbReference type="EMBL" id="LGCL01000023">
    <property type="protein sequence ID" value="KPL77260.1"/>
    <property type="molecule type" value="Genomic_DNA"/>
</dbReference>
<feature type="transmembrane region" description="Helical" evidence="1">
    <location>
        <begin position="607"/>
        <end position="628"/>
    </location>
</feature>
<name>A0A0P6Y6P8_9CHLR</name>
<gene>
    <name evidence="2" type="ORF">ADN00_08965</name>
</gene>
<dbReference type="PATRIC" id="fig|1134406.4.peg.4027"/>
<evidence type="ECO:0000313" key="2">
    <source>
        <dbReference type="EMBL" id="KPL77260.1"/>
    </source>
</evidence>
<accession>A0A0P6Y6P8</accession>
<feature type="transmembrane region" description="Helical" evidence="1">
    <location>
        <begin position="555"/>
        <end position="575"/>
    </location>
</feature>
<dbReference type="RefSeq" id="WP_075062658.1">
    <property type="nucleotide sequence ID" value="NZ_LGCL01000023.1"/>
</dbReference>
<feature type="transmembrane region" description="Helical" evidence="1">
    <location>
        <begin position="452"/>
        <end position="473"/>
    </location>
</feature>
<feature type="transmembrane region" description="Helical" evidence="1">
    <location>
        <begin position="581"/>
        <end position="600"/>
    </location>
</feature>
<feature type="transmembrane region" description="Helical" evidence="1">
    <location>
        <begin position="383"/>
        <end position="401"/>
    </location>
</feature>
<dbReference type="Proteomes" id="UP000050417">
    <property type="component" value="Unassembled WGS sequence"/>
</dbReference>